<dbReference type="Pfam" id="PF06089">
    <property type="entry name" value="Asparaginase_II"/>
    <property type="match status" value="1"/>
</dbReference>
<evidence type="ECO:0000313" key="1">
    <source>
        <dbReference type="EMBL" id="GGB39335.1"/>
    </source>
</evidence>
<dbReference type="Proteomes" id="UP000603352">
    <property type="component" value="Unassembled WGS sequence"/>
</dbReference>
<proteinExistence type="predicted"/>
<sequence length="342" mass="35320">MTEGGRGMNTDPVLVEVVRGGFVESRHRGAVAVVNARGQVVLSVGDAARLVYPRSATKPVQALQLIESGAADALGLSPADLSLAQASHGGEPVHVQRVQAWLDRLGLGTENLICGAHWPTTEAAARALVRDGGAPSRAHNNCSGKHCGFLTTARHLGEPLAGYGDRDHPVQRRWRDALAELGDHPLDAAPEGIDGCGIPVIAMPLQALALAFARIADPSREAAARQAAMRRLTDAVWQAPHLIAGQGRLCSALAGRAPGRVLAKVGAEGVYAAALPALGLGVALKVEDGAVRAAETALVAVLARLGALDAADLEALAPWSRRGVTTWAGAEVGTIRPADALI</sequence>
<evidence type="ECO:0000313" key="2">
    <source>
        <dbReference type="Proteomes" id="UP000603352"/>
    </source>
</evidence>
<dbReference type="PANTHER" id="PTHR42110:SF1">
    <property type="entry name" value="L-ASPARAGINASE, PUTATIVE (AFU_ORTHOLOGUE AFUA_3G11890)-RELATED"/>
    <property type="match status" value="1"/>
</dbReference>
<organism evidence="1 2">
    <name type="scientific">Tistrella bauzanensis</name>
    <dbReference type="NCBI Taxonomy" id="657419"/>
    <lineage>
        <taxon>Bacteria</taxon>
        <taxon>Pseudomonadati</taxon>
        <taxon>Pseudomonadota</taxon>
        <taxon>Alphaproteobacteria</taxon>
        <taxon>Geminicoccales</taxon>
        <taxon>Geminicoccaceae</taxon>
        <taxon>Tistrella</taxon>
    </lineage>
</organism>
<dbReference type="EMBL" id="BMDZ01000021">
    <property type="protein sequence ID" value="GGB39335.1"/>
    <property type="molecule type" value="Genomic_DNA"/>
</dbReference>
<reference evidence="2" key="1">
    <citation type="journal article" date="2019" name="Int. J. Syst. Evol. Microbiol.">
        <title>The Global Catalogue of Microorganisms (GCM) 10K type strain sequencing project: providing services to taxonomists for standard genome sequencing and annotation.</title>
        <authorList>
            <consortium name="The Broad Institute Genomics Platform"/>
            <consortium name="The Broad Institute Genome Sequencing Center for Infectious Disease"/>
            <person name="Wu L."/>
            <person name="Ma J."/>
        </authorList>
    </citation>
    <scope>NUCLEOTIDE SEQUENCE [LARGE SCALE GENOMIC DNA]</scope>
    <source>
        <strain evidence="2">CGMCC 1.10188</strain>
    </source>
</reference>
<protein>
    <submittedName>
        <fullName evidence="1">Asparaginase</fullName>
    </submittedName>
</protein>
<accession>A0ABQ1IIA8</accession>
<dbReference type="InterPro" id="IPR010349">
    <property type="entry name" value="Asparaginase_II"/>
</dbReference>
<keyword evidence="2" id="KW-1185">Reference proteome</keyword>
<gene>
    <name evidence="1" type="ORF">GCM10011505_21130</name>
</gene>
<dbReference type="PANTHER" id="PTHR42110">
    <property type="entry name" value="L-ASPARAGINASE, PUTATIVE (AFU_ORTHOLOGUE AFUA_3G11890)-RELATED"/>
    <property type="match status" value="1"/>
</dbReference>
<name>A0ABQ1IIA8_9PROT</name>
<comment type="caution">
    <text evidence="1">The sequence shown here is derived from an EMBL/GenBank/DDBJ whole genome shotgun (WGS) entry which is preliminary data.</text>
</comment>